<dbReference type="AlphaFoldDB" id="D5MJA1"/>
<protein>
    <submittedName>
        <fullName evidence="1">Plasmid maintenance system killer</fullName>
    </submittedName>
</protein>
<dbReference type="InterPro" id="IPR035093">
    <property type="entry name" value="RelE/ParE_toxin_dom_sf"/>
</dbReference>
<dbReference type="Proteomes" id="UP000006898">
    <property type="component" value="Chromosome"/>
</dbReference>
<evidence type="ECO:0000313" key="1">
    <source>
        <dbReference type="EMBL" id="CBE67466.1"/>
    </source>
</evidence>
<organism evidence="1 2">
    <name type="scientific">Methylomirabilis oxygeniifera</name>
    <dbReference type="NCBI Taxonomy" id="671143"/>
    <lineage>
        <taxon>Bacteria</taxon>
        <taxon>Candidatus Methylomirabilota</taxon>
        <taxon>Candidatus Methylomirabilia</taxon>
        <taxon>Candidatus Methylomirabilales</taxon>
        <taxon>Candidatus Methylomirabilaceae</taxon>
        <taxon>Candidatus Methylomirabilis</taxon>
    </lineage>
</organism>
<dbReference type="KEGG" id="mox:DAMO_0382"/>
<proteinExistence type="predicted"/>
<dbReference type="eggNOG" id="COG3549">
    <property type="taxonomic scope" value="Bacteria"/>
</dbReference>
<dbReference type="PATRIC" id="fig|671143.5.peg.327"/>
<accession>D5MJA1</accession>
<dbReference type="STRING" id="671143.DAMO_0382"/>
<dbReference type="PANTHER" id="PTHR40266:SF2">
    <property type="entry name" value="TOXIN HIGB-1"/>
    <property type="match status" value="1"/>
</dbReference>
<dbReference type="EMBL" id="FP565575">
    <property type="protein sequence ID" value="CBE67466.1"/>
    <property type="molecule type" value="Genomic_DNA"/>
</dbReference>
<reference evidence="1 2" key="1">
    <citation type="journal article" date="2010" name="Nature">
        <title>Nitrite-driven anaerobic methane oxidation by oxygenic bacteria.</title>
        <authorList>
            <person name="Ettwig K.F."/>
            <person name="Butler M.K."/>
            <person name="Le Paslier D."/>
            <person name="Pelletier E."/>
            <person name="Mangenot S."/>
            <person name="Kuypers M.M.M."/>
            <person name="Schreiber F."/>
            <person name="Dutilh B.E."/>
            <person name="Zedelius J."/>
            <person name="de Beer D."/>
            <person name="Gloerich J."/>
            <person name="Wessels H.J.C.T."/>
            <person name="van Allen T."/>
            <person name="Luesken F."/>
            <person name="Wu M."/>
            <person name="van de Pas-Schoonen K.T."/>
            <person name="Op den Camp H.J.M."/>
            <person name="Janssen-Megens E.M."/>
            <person name="Francoijs K-J."/>
            <person name="Stunnenberg H."/>
            <person name="Weissenbach J."/>
            <person name="Jetten M.S.M."/>
            <person name="Strous M."/>
        </authorList>
    </citation>
    <scope>NUCLEOTIDE SEQUENCE [LARGE SCALE GENOMIC DNA]</scope>
</reference>
<dbReference type="HOGENOM" id="CLU_155111_0_0_0"/>
<dbReference type="SUPFAM" id="SSF143011">
    <property type="entry name" value="RelE-like"/>
    <property type="match status" value="1"/>
</dbReference>
<dbReference type="InterPro" id="IPR007711">
    <property type="entry name" value="HigB-1"/>
</dbReference>
<name>D5MJA1_METO1</name>
<dbReference type="Gene3D" id="3.30.2310.20">
    <property type="entry name" value="RelE-like"/>
    <property type="match status" value="1"/>
</dbReference>
<gene>
    <name evidence="1" type="ORF">DAMO_0382</name>
</gene>
<evidence type="ECO:0000313" key="2">
    <source>
        <dbReference type="Proteomes" id="UP000006898"/>
    </source>
</evidence>
<dbReference type="Pfam" id="PF05015">
    <property type="entry name" value="HigB-like_toxin"/>
    <property type="match status" value="1"/>
</dbReference>
<sequence length="93" mass="10616">MAILKFRHKGLERFFLRGTTAGIQAKHARRLRLILGRLNVAREPRDMGLPGLDLHLLKGEREGTWAVSVSGNWRITFAFSGPDVVNVDYEDYH</sequence>
<dbReference type="PANTHER" id="PTHR40266">
    <property type="entry name" value="TOXIN HIGB-1"/>
    <property type="match status" value="1"/>
</dbReference>